<name>A0A7S2YCY5_9STRA</name>
<dbReference type="PANTHER" id="PTHR14614">
    <property type="entry name" value="HEPATOCELLULAR CARCINOMA-ASSOCIATED ANTIGEN"/>
    <property type="match status" value="1"/>
</dbReference>
<reference evidence="1" key="1">
    <citation type="submission" date="2021-01" db="EMBL/GenBank/DDBJ databases">
        <authorList>
            <person name="Corre E."/>
            <person name="Pelletier E."/>
            <person name="Niang G."/>
            <person name="Scheremetjew M."/>
            <person name="Finn R."/>
            <person name="Kale V."/>
            <person name="Holt S."/>
            <person name="Cochrane G."/>
            <person name="Meng A."/>
            <person name="Brown T."/>
            <person name="Cohen L."/>
        </authorList>
    </citation>
    <scope>NUCLEOTIDE SEQUENCE</scope>
    <source>
        <strain evidence="1">CCMP125</strain>
    </source>
</reference>
<evidence type="ECO:0000313" key="1">
    <source>
        <dbReference type="EMBL" id="CAD9968585.1"/>
    </source>
</evidence>
<evidence type="ECO:0008006" key="2">
    <source>
        <dbReference type="Google" id="ProtNLM"/>
    </source>
</evidence>
<accession>A0A7S2YCY5</accession>
<protein>
    <recommendedName>
        <fullName evidence="2">Calmodulin-lysine N-methyltransferase</fullName>
    </recommendedName>
</protein>
<dbReference type="Pfam" id="PF10294">
    <property type="entry name" value="Methyltransf_16"/>
    <property type="match status" value="1"/>
</dbReference>
<sequence length="175" mass="19418">MMHLDQLGAGLGLCGIVAARLGASRVILTDGDSDTLTRMRTNVAASARPLLPECRQLIWQPRPNNTKNKTSRNEYLHRFLAQSNISNGVPLILGADICYMEESLEPLWNTMDHLLSKEAGGQVWLAYTFRNVAMDSIVEQAQEYGFVCQQTPSGGTTEGVYVFVRRQRLTMAATK</sequence>
<gene>
    <name evidence="1" type="ORF">APAL1065_LOCUS13279</name>
</gene>
<dbReference type="InterPro" id="IPR029063">
    <property type="entry name" value="SAM-dependent_MTases_sf"/>
</dbReference>
<organism evidence="1">
    <name type="scientific">Entomoneis paludosa</name>
    <dbReference type="NCBI Taxonomy" id="265537"/>
    <lineage>
        <taxon>Eukaryota</taxon>
        <taxon>Sar</taxon>
        <taxon>Stramenopiles</taxon>
        <taxon>Ochrophyta</taxon>
        <taxon>Bacillariophyta</taxon>
        <taxon>Bacillariophyceae</taxon>
        <taxon>Bacillariophycidae</taxon>
        <taxon>Entomoneidaceae</taxon>
        <taxon>Entomoneis</taxon>
    </lineage>
</organism>
<dbReference type="Gene3D" id="3.40.50.150">
    <property type="entry name" value="Vaccinia Virus protein VP39"/>
    <property type="match status" value="1"/>
</dbReference>
<proteinExistence type="predicted"/>
<dbReference type="EMBL" id="HBHT01019816">
    <property type="protein sequence ID" value="CAD9968585.1"/>
    <property type="molecule type" value="Transcribed_RNA"/>
</dbReference>
<dbReference type="AlphaFoldDB" id="A0A7S2YCY5"/>
<dbReference type="PANTHER" id="PTHR14614:SF132">
    <property type="entry name" value="PROTEIN-LYSINE METHYLTRANSFERASE C42C1.13"/>
    <property type="match status" value="1"/>
</dbReference>
<dbReference type="InterPro" id="IPR019410">
    <property type="entry name" value="Methyltransf_16"/>
</dbReference>
<dbReference type="SUPFAM" id="SSF53335">
    <property type="entry name" value="S-adenosyl-L-methionine-dependent methyltransferases"/>
    <property type="match status" value="1"/>
</dbReference>